<evidence type="ECO:0000313" key="1">
    <source>
        <dbReference type="EMBL" id="CEM46459.1"/>
    </source>
</evidence>
<proteinExistence type="predicted"/>
<gene>
    <name evidence="1" type="ORF">Cvel_7916</name>
</gene>
<dbReference type="EMBL" id="CDMZ01003460">
    <property type="protein sequence ID" value="CEM46459.1"/>
    <property type="molecule type" value="Genomic_DNA"/>
</dbReference>
<protein>
    <submittedName>
        <fullName evidence="1">Uncharacterized protein</fullName>
    </submittedName>
</protein>
<organism evidence="1">
    <name type="scientific">Chromera velia CCMP2878</name>
    <dbReference type="NCBI Taxonomy" id="1169474"/>
    <lineage>
        <taxon>Eukaryota</taxon>
        <taxon>Sar</taxon>
        <taxon>Alveolata</taxon>
        <taxon>Colpodellida</taxon>
        <taxon>Chromeraceae</taxon>
        <taxon>Chromera</taxon>
    </lineage>
</organism>
<dbReference type="AlphaFoldDB" id="A0A0G4HQD8"/>
<reference evidence="1" key="1">
    <citation type="submission" date="2014-11" db="EMBL/GenBank/DDBJ databases">
        <authorList>
            <person name="Otto D Thomas"/>
            <person name="Naeem Raeece"/>
        </authorList>
    </citation>
    <scope>NUCLEOTIDE SEQUENCE</scope>
</reference>
<dbReference type="VEuPathDB" id="CryptoDB:Cvel_7916"/>
<name>A0A0G4HQD8_9ALVE</name>
<sequence length="103" mass="11765">MFEQCLHWYEMNPTRRFPCLFSFFDYLCQKGIHKNILKLEFVHDVAIRCNPFGKRFSFVAFGFFPKALTKGVLNLPPGLGAGAAGRKQESKMWRQTGGAAVFV</sequence>
<accession>A0A0G4HQD8</accession>